<feature type="compositionally biased region" description="Low complexity" evidence="1">
    <location>
        <begin position="568"/>
        <end position="592"/>
    </location>
</feature>
<evidence type="ECO:0008006" key="5">
    <source>
        <dbReference type="Google" id="ProtNLM"/>
    </source>
</evidence>
<feature type="compositionally biased region" description="Basic and acidic residues" evidence="1">
    <location>
        <begin position="94"/>
        <end position="106"/>
    </location>
</feature>
<reference evidence="2" key="2">
    <citation type="submission" date="2010-07" db="EMBL/GenBank/DDBJ databases">
        <authorList>
            <consortium name="The Broad Institute Genome Sequencing Platform"/>
            <consortium name="Broad Institute Genome Sequencing Center for Infectious Disease"/>
            <person name="Ma L.-J."/>
            <person name="Dead R."/>
            <person name="Young S."/>
            <person name="Zeng Q."/>
            <person name="Koehrsen M."/>
            <person name="Alvarado L."/>
            <person name="Berlin A."/>
            <person name="Chapman S.B."/>
            <person name="Chen Z."/>
            <person name="Freedman E."/>
            <person name="Gellesch M."/>
            <person name="Goldberg J."/>
            <person name="Griggs A."/>
            <person name="Gujja S."/>
            <person name="Heilman E.R."/>
            <person name="Heiman D."/>
            <person name="Hepburn T."/>
            <person name="Howarth C."/>
            <person name="Jen D."/>
            <person name="Larson L."/>
            <person name="Mehta T."/>
            <person name="Neiman D."/>
            <person name="Pearson M."/>
            <person name="Roberts A."/>
            <person name="Saif S."/>
            <person name="Shea T."/>
            <person name="Shenoy N."/>
            <person name="Sisk P."/>
            <person name="Stolte C."/>
            <person name="Sykes S."/>
            <person name="Walk T."/>
            <person name="White J."/>
            <person name="Yandava C."/>
            <person name="Haas B."/>
            <person name="Nusbaum C."/>
            <person name="Birren B."/>
        </authorList>
    </citation>
    <scope>NUCLEOTIDE SEQUENCE</scope>
    <source>
        <strain evidence="2">R3-111a-1</strain>
    </source>
</reference>
<feature type="region of interest" description="Disordered" evidence="1">
    <location>
        <begin position="568"/>
        <end position="598"/>
    </location>
</feature>
<feature type="compositionally biased region" description="Polar residues" evidence="1">
    <location>
        <begin position="52"/>
        <end position="85"/>
    </location>
</feature>
<keyword evidence="4" id="KW-1185">Reference proteome</keyword>
<feature type="region of interest" description="Disordered" evidence="1">
    <location>
        <begin position="51"/>
        <end position="188"/>
    </location>
</feature>
<organism evidence="2">
    <name type="scientific">Gaeumannomyces tritici (strain R3-111a-1)</name>
    <name type="common">Wheat and barley take-all root rot fungus</name>
    <name type="synonym">Gaeumannomyces graminis var. tritici</name>
    <dbReference type="NCBI Taxonomy" id="644352"/>
    <lineage>
        <taxon>Eukaryota</taxon>
        <taxon>Fungi</taxon>
        <taxon>Dikarya</taxon>
        <taxon>Ascomycota</taxon>
        <taxon>Pezizomycotina</taxon>
        <taxon>Sordariomycetes</taxon>
        <taxon>Sordariomycetidae</taxon>
        <taxon>Magnaporthales</taxon>
        <taxon>Magnaporthaceae</taxon>
        <taxon>Gaeumannomyces</taxon>
    </lineage>
</organism>
<feature type="compositionally biased region" description="Acidic residues" evidence="1">
    <location>
        <begin position="171"/>
        <end position="188"/>
    </location>
</feature>
<evidence type="ECO:0000313" key="3">
    <source>
        <dbReference type="EnsemblFungi" id="EJT68215"/>
    </source>
</evidence>
<proteinExistence type="predicted"/>
<feature type="compositionally biased region" description="Low complexity" evidence="1">
    <location>
        <begin position="241"/>
        <end position="256"/>
    </location>
</feature>
<feature type="compositionally biased region" description="Polar residues" evidence="1">
    <location>
        <begin position="7"/>
        <end position="20"/>
    </location>
</feature>
<evidence type="ECO:0000256" key="1">
    <source>
        <dbReference type="SAM" id="MobiDB-lite"/>
    </source>
</evidence>
<gene>
    <name evidence="3" type="primary">20354664</name>
    <name evidence="2" type="ORF">GGTG_14206</name>
</gene>
<evidence type="ECO:0000313" key="2">
    <source>
        <dbReference type="EMBL" id="EJT68215.1"/>
    </source>
</evidence>
<name>J3PKY1_GAET3</name>
<reference evidence="3" key="4">
    <citation type="journal article" date="2015" name="G3 (Bethesda)">
        <title>Genome sequences of three phytopathogenic species of the Magnaporthaceae family of fungi.</title>
        <authorList>
            <person name="Okagaki L.H."/>
            <person name="Nunes C.C."/>
            <person name="Sailsbery J."/>
            <person name="Clay B."/>
            <person name="Brown D."/>
            <person name="John T."/>
            <person name="Oh Y."/>
            <person name="Young N."/>
            <person name="Fitzgerald M."/>
            <person name="Haas B.J."/>
            <person name="Zeng Q."/>
            <person name="Young S."/>
            <person name="Adiconis X."/>
            <person name="Fan L."/>
            <person name="Levin J.Z."/>
            <person name="Mitchell T.K."/>
            <person name="Okubara P.A."/>
            <person name="Farman M.L."/>
            <person name="Kohn L.M."/>
            <person name="Birren B."/>
            <person name="Ma L.-J."/>
            <person name="Dean R.A."/>
        </authorList>
    </citation>
    <scope>NUCLEOTIDE SEQUENCE</scope>
    <source>
        <strain evidence="3">R3-111a-1</strain>
    </source>
</reference>
<feature type="compositionally biased region" description="Polar residues" evidence="1">
    <location>
        <begin position="531"/>
        <end position="554"/>
    </location>
</feature>
<dbReference type="HOGENOM" id="CLU_391825_0_0_1"/>
<dbReference type="VEuPathDB" id="FungiDB:GGTG_14206"/>
<dbReference type="STRING" id="644352.J3PKY1"/>
<reference evidence="2" key="3">
    <citation type="submission" date="2010-09" db="EMBL/GenBank/DDBJ databases">
        <title>Annotation of Gaeumannomyces graminis var. tritici R3-111a-1.</title>
        <authorList>
            <consortium name="The Broad Institute Genome Sequencing Platform"/>
            <person name="Ma L.-J."/>
            <person name="Dead R."/>
            <person name="Young S.K."/>
            <person name="Zeng Q."/>
            <person name="Gargeya S."/>
            <person name="Fitzgerald M."/>
            <person name="Haas B."/>
            <person name="Abouelleil A."/>
            <person name="Alvarado L."/>
            <person name="Arachchi H.M."/>
            <person name="Berlin A."/>
            <person name="Brown A."/>
            <person name="Chapman S.B."/>
            <person name="Chen Z."/>
            <person name="Dunbar C."/>
            <person name="Freedman E."/>
            <person name="Gearin G."/>
            <person name="Gellesch M."/>
            <person name="Goldberg J."/>
            <person name="Griggs A."/>
            <person name="Gujja S."/>
            <person name="Heiman D."/>
            <person name="Howarth C."/>
            <person name="Larson L."/>
            <person name="Lui A."/>
            <person name="MacDonald P.J.P."/>
            <person name="Mehta T."/>
            <person name="Montmayeur A."/>
            <person name="Murphy C."/>
            <person name="Neiman D."/>
            <person name="Pearson M."/>
            <person name="Priest M."/>
            <person name="Roberts A."/>
            <person name="Saif S."/>
            <person name="Shea T."/>
            <person name="Shenoy N."/>
            <person name="Sisk P."/>
            <person name="Stolte C."/>
            <person name="Sykes S."/>
            <person name="Yandava C."/>
            <person name="Wortman J."/>
            <person name="Nusbaum C."/>
            <person name="Birren B."/>
        </authorList>
    </citation>
    <scope>NUCLEOTIDE SEQUENCE</scope>
    <source>
        <strain evidence="2">R3-111a-1</strain>
    </source>
</reference>
<dbReference type="eggNOG" id="ENOG502SXWK">
    <property type="taxonomic scope" value="Eukaryota"/>
</dbReference>
<accession>J3PKY1</accession>
<dbReference type="EnsemblFungi" id="EJT68215">
    <property type="protein sequence ID" value="EJT68215"/>
    <property type="gene ID" value="GGTG_14206"/>
</dbReference>
<reference evidence="4" key="1">
    <citation type="submission" date="2010-07" db="EMBL/GenBank/DDBJ databases">
        <title>The genome sequence of Gaeumannomyces graminis var. tritici strain R3-111a-1.</title>
        <authorList>
            <consortium name="The Broad Institute Genome Sequencing Platform"/>
            <person name="Ma L.-J."/>
            <person name="Dead R."/>
            <person name="Young S."/>
            <person name="Zeng Q."/>
            <person name="Koehrsen M."/>
            <person name="Alvarado L."/>
            <person name="Berlin A."/>
            <person name="Chapman S.B."/>
            <person name="Chen Z."/>
            <person name="Freedman E."/>
            <person name="Gellesch M."/>
            <person name="Goldberg J."/>
            <person name="Griggs A."/>
            <person name="Gujja S."/>
            <person name="Heilman E.R."/>
            <person name="Heiman D."/>
            <person name="Hepburn T."/>
            <person name="Howarth C."/>
            <person name="Jen D."/>
            <person name="Larson L."/>
            <person name="Mehta T."/>
            <person name="Neiman D."/>
            <person name="Pearson M."/>
            <person name="Roberts A."/>
            <person name="Saif S."/>
            <person name="Shea T."/>
            <person name="Shenoy N."/>
            <person name="Sisk P."/>
            <person name="Stolte C."/>
            <person name="Sykes S."/>
            <person name="Walk T."/>
            <person name="White J."/>
            <person name="Yandava C."/>
            <person name="Haas B."/>
            <person name="Nusbaum C."/>
            <person name="Birren B."/>
        </authorList>
    </citation>
    <scope>NUCLEOTIDE SEQUENCE [LARGE SCALE GENOMIC DNA]</scope>
    <source>
        <strain evidence="4">R3-111a-1</strain>
    </source>
</reference>
<dbReference type="EMBL" id="GL385570">
    <property type="protein sequence ID" value="EJT68215.1"/>
    <property type="molecule type" value="Genomic_DNA"/>
</dbReference>
<dbReference type="RefSeq" id="XP_009230397.1">
    <property type="nucleotide sequence ID" value="XM_009232133.1"/>
</dbReference>
<reference evidence="3" key="5">
    <citation type="submission" date="2018-04" db="UniProtKB">
        <authorList>
            <consortium name="EnsemblFungi"/>
        </authorList>
    </citation>
    <scope>IDENTIFICATION</scope>
    <source>
        <strain evidence="3">R3-111a-1</strain>
    </source>
</reference>
<feature type="region of interest" description="Disordered" evidence="1">
    <location>
        <begin position="1"/>
        <end position="21"/>
    </location>
</feature>
<sequence>MLGRYASETSSAARGPTSLSGVLRLKESAGGVYEKAHLSLSAAEARFVALGSETSRSSTPVTDASTYQTPSSVSSWGTTAGSQVESGECSYPGEDEKRSHDRKWDEESLPVRSRRPSEESPMYPTVFRPPTASRSNNSDKASTCSKSGSAKSSEVASPRQKSDVSDTESCMADDEDRENDDDDEYCGEDDSLDAAVIAAVDGDLALAAYLIPLLHRSFSSAVRTKVEAWQCGSPGGGSAGGRSSDSQHAGSSASGGNRSPIAPRKRRRRTSSGDGERAGDGDGGDDDDEGGSGKANSHPETLDAHAPLLACPFHKLNPAKYGIQHGATSSNVKSDYYRACAGPGFKTIQRLKEHLKRKHTVVQCERCYKIFRGNNREASQQLTQHSRSSESCQIGDAALREGINNVQWALLDKQNRKKPQETHKLEKWFEIWEILFPNNDKPKTPWYDGLSIASSGQSTPESEQFATIFVNILTHKVRQGDIALQADENTMGRLKNVVEQTFRTWVNTRDDLQLTDASSSLAGSALHSSSRVGGSSTHLSGPSNSASQQLTASSYNSGAHIPIAPALRHPQQQQHAQQSQAQQQAPQYHTHALGMQPGGGPQYIAMPMGRQPTQFSGAMGGPAGGAAAMPLANFNGAMHAAGPEDLNNGCFVVMQPQFWAPTNMPVQFGLPFATPGAAHVSPSEYYNTGTEDNFGPSGAETDFM</sequence>
<dbReference type="AlphaFoldDB" id="J3PKY1"/>
<dbReference type="Proteomes" id="UP000006039">
    <property type="component" value="Unassembled WGS sequence"/>
</dbReference>
<dbReference type="PANTHER" id="PTHR38166:SF1">
    <property type="entry name" value="C2H2-TYPE DOMAIN-CONTAINING PROTEIN"/>
    <property type="match status" value="1"/>
</dbReference>
<dbReference type="GeneID" id="20354664"/>
<feature type="region of interest" description="Disordered" evidence="1">
    <location>
        <begin position="525"/>
        <end position="554"/>
    </location>
</feature>
<protein>
    <recommendedName>
        <fullName evidence="5">C2H2-type domain-containing protein</fullName>
    </recommendedName>
</protein>
<evidence type="ECO:0000313" key="4">
    <source>
        <dbReference type="Proteomes" id="UP000006039"/>
    </source>
</evidence>
<dbReference type="PANTHER" id="PTHR38166">
    <property type="entry name" value="C2H2-TYPE DOMAIN-CONTAINING PROTEIN-RELATED"/>
    <property type="match status" value="1"/>
</dbReference>
<feature type="compositionally biased region" description="Low complexity" evidence="1">
    <location>
        <begin position="140"/>
        <end position="157"/>
    </location>
</feature>
<feature type="region of interest" description="Disordered" evidence="1">
    <location>
        <begin position="233"/>
        <end position="300"/>
    </location>
</feature>
<dbReference type="OrthoDB" id="3564303at2759"/>